<dbReference type="PIRSF" id="PIRSF006060">
    <property type="entry name" value="AA_transporter"/>
    <property type="match status" value="1"/>
</dbReference>
<feature type="transmembrane region" description="Helical" evidence="6">
    <location>
        <begin position="454"/>
        <end position="471"/>
    </location>
</feature>
<dbReference type="PANTHER" id="PTHR11785">
    <property type="entry name" value="AMINO ACID TRANSPORTER"/>
    <property type="match status" value="1"/>
</dbReference>
<gene>
    <name evidence="7" type="ORF">J8A68_001524</name>
</gene>
<comment type="subcellular location">
    <subcellularLocation>
        <location evidence="1">Membrane</location>
        <topology evidence="1">Multi-pass membrane protein</topology>
    </subcellularLocation>
</comment>
<reference evidence="7 8" key="1">
    <citation type="journal article" date="2021" name="DNA Res.">
        <title>Genome analysis of Candida subhashii reveals its hybrid nature and dual mitochondrial genome conformations.</title>
        <authorList>
            <person name="Mixao V."/>
            <person name="Hegedusova E."/>
            <person name="Saus E."/>
            <person name="Pryszcz L.P."/>
            <person name="Cillingova A."/>
            <person name="Nosek J."/>
            <person name="Gabaldon T."/>
        </authorList>
    </citation>
    <scope>NUCLEOTIDE SEQUENCE [LARGE SCALE GENOMIC DNA]</scope>
    <source>
        <strain evidence="7 8">CBS 10753</strain>
    </source>
</reference>
<keyword evidence="8" id="KW-1185">Reference proteome</keyword>
<dbReference type="Proteomes" id="UP000694255">
    <property type="component" value="Unassembled WGS sequence"/>
</dbReference>
<sequence length="575" mass="63109">MINEPHISSPTLDSPITAVPSSSSLDDPAKRQTEDIEMENIDKSEYVKISDTATTVSIIDDSSSSITFEPTSKISHLQDLEDLPQGRHLGLFSTIILFVSRILGSGIFSITSGIYEDCGRSVFLFFLAWFVACVASFGGLYVFLEMGSLVPRSGGAKVFLEFIYTTPELLATVAFSVYSVMFGFTISNVLVFGEYCIHAVGITPTDFNTRTTGLLFLYLAAGIHGVSVNHGVRVQNILGALKLVLVGIMVATGIYVAVFPSSMTGLENQIDTSKLFAIKTQASVSTFASAVIKASFAFSGWNSVHTVSNEIKDPVRTFKIAGPVSLGIMAVTYFITNLAYLIVIPEEELVNSHTLVGAILFEKIFGKAIGQQLLTFSVALCAGGNIFVVIYTISRVSQEVFREGYLPFSKFMSSNWPFGAPLRTLLLSISITTSILVLFPHGDVYNYMVALEGYPQQLAIALIAIGIFIVRKRHPDLRAPIRAGVVGTVLVFLVSLYLIIGPFISKHSPNPKGLENWPSYGVVGTICILACISFWYFKFRFFPWIGKYELIAEEHQLSDGLMIKKWNKVYNYSQL</sequence>
<evidence type="ECO:0000256" key="4">
    <source>
        <dbReference type="ARBA" id="ARBA00023136"/>
    </source>
</evidence>
<evidence type="ECO:0000256" key="2">
    <source>
        <dbReference type="ARBA" id="ARBA00022692"/>
    </source>
</evidence>
<feature type="transmembrane region" description="Helical" evidence="6">
    <location>
        <begin position="237"/>
        <end position="258"/>
    </location>
</feature>
<feature type="region of interest" description="Disordered" evidence="5">
    <location>
        <begin position="1"/>
        <end position="32"/>
    </location>
</feature>
<feature type="transmembrane region" description="Helical" evidence="6">
    <location>
        <begin position="122"/>
        <end position="144"/>
    </location>
</feature>
<keyword evidence="3 6" id="KW-1133">Transmembrane helix</keyword>
<feature type="transmembrane region" description="Helical" evidence="6">
    <location>
        <begin position="213"/>
        <end position="231"/>
    </location>
</feature>
<keyword evidence="2 6" id="KW-0812">Transmembrane</keyword>
<feature type="transmembrane region" description="Helical" evidence="6">
    <location>
        <begin position="420"/>
        <end position="442"/>
    </location>
</feature>
<organism evidence="7 8">
    <name type="scientific">[Candida] subhashii</name>
    <dbReference type="NCBI Taxonomy" id="561895"/>
    <lineage>
        <taxon>Eukaryota</taxon>
        <taxon>Fungi</taxon>
        <taxon>Dikarya</taxon>
        <taxon>Ascomycota</taxon>
        <taxon>Saccharomycotina</taxon>
        <taxon>Pichiomycetes</taxon>
        <taxon>Debaryomycetaceae</taxon>
        <taxon>Spathaspora</taxon>
    </lineage>
</organism>
<name>A0A8J5UJY6_9ASCO</name>
<feature type="compositionally biased region" description="Polar residues" evidence="5">
    <location>
        <begin position="1"/>
        <end position="25"/>
    </location>
</feature>
<dbReference type="OrthoDB" id="5982228at2759"/>
<dbReference type="AlphaFoldDB" id="A0A8J5UJY6"/>
<evidence type="ECO:0000256" key="6">
    <source>
        <dbReference type="SAM" id="Phobius"/>
    </source>
</evidence>
<dbReference type="InterPro" id="IPR002293">
    <property type="entry name" value="AA/rel_permease1"/>
</dbReference>
<feature type="transmembrane region" description="Helical" evidence="6">
    <location>
        <begin position="373"/>
        <end position="393"/>
    </location>
</feature>
<dbReference type="GO" id="GO:0016020">
    <property type="term" value="C:membrane"/>
    <property type="evidence" value="ECO:0007669"/>
    <property type="project" value="UniProtKB-SubCell"/>
</dbReference>
<proteinExistence type="predicted"/>
<feature type="transmembrane region" description="Helical" evidence="6">
    <location>
        <begin position="89"/>
        <end position="110"/>
    </location>
</feature>
<dbReference type="EMBL" id="JAGSYN010000057">
    <property type="protein sequence ID" value="KAG7664938.1"/>
    <property type="molecule type" value="Genomic_DNA"/>
</dbReference>
<dbReference type="GeneID" id="73468325"/>
<evidence type="ECO:0000313" key="8">
    <source>
        <dbReference type="Proteomes" id="UP000694255"/>
    </source>
</evidence>
<dbReference type="PANTHER" id="PTHR11785:SF382">
    <property type="entry name" value="LOW-AFFINITY METHIONINE PERMEASE"/>
    <property type="match status" value="1"/>
</dbReference>
<dbReference type="Pfam" id="PF13520">
    <property type="entry name" value="AA_permease_2"/>
    <property type="match status" value="1"/>
</dbReference>
<accession>A0A8J5UJY6</accession>
<dbReference type="RefSeq" id="XP_049265170.1">
    <property type="nucleotide sequence ID" value="XM_049405185.1"/>
</dbReference>
<evidence type="ECO:0000256" key="1">
    <source>
        <dbReference type="ARBA" id="ARBA00004141"/>
    </source>
</evidence>
<evidence type="ECO:0000256" key="3">
    <source>
        <dbReference type="ARBA" id="ARBA00022989"/>
    </source>
</evidence>
<comment type="caution">
    <text evidence="7">The sequence shown here is derived from an EMBL/GenBank/DDBJ whole genome shotgun (WGS) entry which is preliminary data.</text>
</comment>
<dbReference type="GO" id="GO:0015179">
    <property type="term" value="F:L-amino acid transmembrane transporter activity"/>
    <property type="evidence" value="ECO:0007669"/>
    <property type="project" value="TreeGrafter"/>
</dbReference>
<feature type="transmembrane region" description="Helical" evidence="6">
    <location>
        <begin position="517"/>
        <end position="537"/>
    </location>
</feature>
<feature type="transmembrane region" description="Helical" evidence="6">
    <location>
        <begin position="169"/>
        <end position="192"/>
    </location>
</feature>
<protein>
    <submittedName>
        <fullName evidence="7">MUP3</fullName>
    </submittedName>
</protein>
<evidence type="ECO:0000256" key="5">
    <source>
        <dbReference type="SAM" id="MobiDB-lite"/>
    </source>
</evidence>
<keyword evidence="4 6" id="KW-0472">Membrane</keyword>
<evidence type="ECO:0000313" key="7">
    <source>
        <dbReference type="EMBL" id="KAG7664938.1"/>
    </source>
</evidence>
<dbReference type="InterPro" id="IPR050598">
    <property type="entry name" value="AminoAcid_Transporter"/>
</dbReference>
<feature type="transmembrane region" description="Helical" evidence="6">
    <location>
        <begin position="483"/>
        <end position="505"/>
    </location>
</feature>
<feature type="transmembrane region" description="Helical" evidence="6">
    <location>
        <begin position="320"/>
        <end position="343"/>
    </location>
</feature>